<dbReference type="EMBL" id="CP036273">
    <property type="protein sequence ID" value="QDU18434.1"/>
    <property type="molecule type" value="Genomic_DNA"/>
</dbReference>
<dbReference type="Pfam" id="PF00361">
    <property type="entry name" value="Proton_antipo_M"/>
    <property type="match status" value="1"/>
</dbReference>
<feature type="compositionally biased region" description="Gly residues" evidence="7">
    <location>
        <begin position="614"/>
        <end position="635"/>
    </location>
</feature>
<feature type="compositionally biased region" description="Basic and acidic residues" evidence="7">
    <location>
        <begin position="601"/>
        <end position="612"/>
    </location>
</feature>
<reference evidence="10 11" key="1">
    <citation type="submission" date="2019-02" db="EMBL/GenBank/DDBJ databases">
        <title>Deep-cultivation of Planctomycetes and their phenomic and genomic characterization uncovers novel biology.</title>
        <authorList>
            <person name="Wiegand S."/>
            <person name="Jogler M."/>
            <person name="Boedeker C."/>
            <person name="Pinto D."/>
            <person name="Vollmers J."/>
            <person name="Rivas-Marin E."/>
            <person name="Kohn T."/>
            <person name="Peeters S.H."/>
            <person name="Heuer A."/>
            <person name="Rast P."/>
            <person name="Oberbeckmann S."/>
            <person name="Bunk B."/>
            <person name="Jeske O."/>
            <person name="Meyerdierks A."/>
            <person name="Storesund J.E."/>
            <person name="Kallscheuer N."/>
            <person name="Luecker S."/>
            <person name="Lage O.M."/>
            <person name="Pohl T."/>
            <person name="Merkel B.J."/>
            <person name="Hornburger P."/>
            <person name="Mueller R.-W."/>
            <person name="Bruemmer F."/>
            <person name="Labrenz M."/>
            <person name="Spormann A.M."/>
            <person name="Op den Camp H."/>
            <person name="Overmann J."/>
            <person name="Amann R."/>
            <person name="Jetten M.S.M."/>
            <person name="Mascher T."/>
            <person name="Medema M.H."/>
            <person name="Devos D.P."/>
            <person name="Kaster A.-K."/>
            <person name="Ovreas L."/>
            <person name="Rohde M."/>
            <person name="Galperin M.Y."/>
            <person name="Jogler C."/>
        </authorList>
    </citation>
    <scope>NUCLEOTIDE SEQUENCE [LARGE SCALE GENOMIC DNA]</scope>
    <source>
        <strain evidence="10 11">ETA_A1</strain>
    </source>
</reference>
<feature type="transmembrane region" description="Helical" evidence="8">
    <location>
        <begin position="536"/>
        <end position="557"/>
    </location>
</feature>
<dbReference type="GO" id="GO:0003954">
    <property type="term" value="F:NADH dehydrogenase activity"/>
    <property type="evidence" value="ECO:0007669"/>
    <property type="project" value="TreeGrafter"/>
</dbReference>
<feature type="transmembrane region" description="Helical" evidence="8">
    <location>
        <begin position="6"/>
        <end position="27"/>
    </location>
</feature>
<feature type="region of interest" description="Disordered" evidence="7">
    <location>
        <begin position="581"/>
        <end position="635"/>
    </location>
</feature>
<dbReference type="NCBIfam" id="TIGR01972">
    <property type="entry name" value="NDH_I_M"/>
    <property type="match status" value="1"/>
</dbReference>
<feature type="transmembrane region" description="Helical" evidence="8">
    <location>
        <begin position="179"/>
        <end position="197"/>
    </location>
</feature>
<proteinExistence type="inferred from homology"/>
<dbReference type="GO" id="GO:0016020">
    <property type="term" value="C:membrane"/>
    <property type="evidence" value="ECO:0007669"/>
    <property type="project" value="UniProtKB-SubCell"/>
</dbReference>
<dbReference type="PRINTS" id="PR01437">
    <property type="entry name" value="NUOXDRDTASE4"/>
</dbReference>
<keyword evidence="5 8" id="KW-0472">Membrane</keyword>
<feature type="transmembrane region" description="Helical" evidence="8">
    <location>
        <begin position="155"/>
        <end position="173"/>
    </location>
</feature>
<evidence type="ECO:0000259" key="9">
    <source>
        <dbReference type="Pfam" id="PF00361"/>
    </source>
</evidence>
<dbReference type="KEGG" id="uli:ETAA1_03210"/>
<dbReference type="OrthoDB" id="9811718at2"/>
<feature type="transmembrane region" description="Helical" evidence="8">
    <location>
        <begin position="447"/>
        <end position="465"/>
    </location>
</feature>
<dbReference type="InterPro" id="IPR001750">
    <property type="entry name" value="ND/Mrp_TM"/>
</dbReference>
<evidence type="ECO:0000313" key="11">
    <source>
        <dbReference type="Proteomes" id="UP000319576"/>
    </source>
</evidence>
<evidence type="ECO:0000256" key="7">
    <source>
        <dbReference type="SAM" id="MobiDB-lite"/>
    </source>
</evidence>
<feature type="transmembrane region" description="Helical" evidence="8">
    <location>
        <begin position="283"/>
        <end position="303"/>
    </location>
</feature>
<evidence type="ECO:0000256" key="6">
    <source>
        <dbReference type="RuleBase" id="RU000320"/>
    </source>
</evidence>
<gene>
    <name evidence="10" type="primary">nuoM_1</name>
    <name evidence="10" type="ORF">ETAA1_03210</name>
</gene>
<evidence type="ECO:0000256" key="3">
    <source>
        <dbReference type="ARBA" id="ARBA00022692"/>
    </source>
</evidence>
<feature type="domain" description="NADH:quinone oxidoreductase/Mrp antiporter transmembrane" evidence="9">
    <location>
        <begin position="173"/>
        <end position="483"/>
    </location>
</feature>
<dbReference type="GO" id="GO:0048039">
    <property type="term" value="F:ubiquinone binding"/>
    <property type="evidence" value="ECO:0007669"/>
    <property type="project" value="TreeGrafter"/>
</dbReference>
<feature type="transmembrane region" description="Helical" evidence="8">
    <location>
        <begin position="315"/>
        <end position="338"/>
    </location>
</feature>
<evidence type="ECO:0000313" key="10">
    <source>
        <dbReference type="EMBL" id="QDU18434.1"/>
    </source>
</evidence>
<evidence type="ECO:0000256" key="8">
    <source>
        <dbReference type="SAM" id="Phobius"/>
    </source>
</evidence>
<dbReference type="RefSeq" id="WP_145233723.1">
    <property type="nucleotide sequence ID" value="NZ_CP036273.1"/>
</dbReference>
<dbReference type="GO" id="GO:0008137">
    <property type="term" value="F:NADH dehydrogenase (ubiquinone) activity"/>
    <property type="evidence" value="ECO:0007669"/>
    <property type="project" value="InterPro"/>
</dbReference>
<dbReference type="GO" id="GO:0015990">
    <property type="term" value="P:electron transport coupled proton transport"/>
    <property type="evidence" value="ECO:0007669"/>
    <property type="project" value="TreeGrafter"/>
</dbReference>
<comment type="subcellular location">
    <subcellularLocation>
        <location evidence="1">Endomembrane system</location>
        <topology evidence="1">Multi-pass membrane protein</topology>
    </subcellularLocation>
    <subcellularLocation>
        <location evidence="6">Membrane</location>
        <topology evidence="6">Multi-pass membrane protein</topology>
    </subcellularLocation>
</comment>
<dbReference type="InterPro" id="IPR010227">
    <property type="entry name" value="NADH_Q_OxRdtase_chainM/4"/>
</dbReference>
<evidence type="ECO:0000256" key="1">
    <source>
        <dbReference type="ARBA" id="ARBA00004127"/>
    </source>
</evidence>
<keyword evidence="10" id="KW-0560">Oxidoreductase</keyword>
<comment type="similarity">
    <text evidence="2">Belongs to the complex I subunit 4 family.</text>
</comment>
<dbReference type="PANTHER" id="PTHR43507:SF1">
    <property type="entry name" value="NADH-UBIQUINONE OXIDOREDUCTASE CHAIN 4"/>
    <property type="match status" value="1"/>
</dbReference>
<dbReference type="GO" id="GO:0012505">
    <property type="term" value="C:endomembrane system"/>
    <property type="evidence" value="ECO:0007669"/>
    <property type="project" value="UniProtKB-SubCell"/>
</dbReference>
<evidence type="ECO:0000256" key="5">
    <source>
        <dbReference type="ARBA" id="ARBA00023136"/>
    </source>
</evidence>
<feature type="transmembrane region" description="Helical" evidence="8">
    <location>
        <begin position="209"/>
        <end position="229"/>
    </location>
</feature>
<keyword evidence="11" id="KW-1185">Reference proteome</keyword>
<feature type="transmembrane region" description="Helical" evidence="8">
    <location>
        <begin position="350"/>
        <end position="369"/>
    </location>
</feature>
<dbReference type="AlphaFoldDB" id="A0A517XLQ2"/>
<keyword evidence="4 8" id="KW-1133">Transmembrane helix</keyword>
<keyword evidence="3 6" id="KW-0812">Transmembrane</keyword>
<feature type="transmembrane region" description="Helical" evidence="8">
    <location>
        <begin position="376"/>
        <end position="396"/>
    </location>
</feature>
<protein>
    <submittedName>
        <fullName evidence="10">NADH-quinone oxidoreductase subunit M</fullName>
        <ecNumber evidence="10">1.6.5.11</ecNumber>
    </submittedName>
</protein>
<feature type="transmembrane region" description="Helical" evidence="8">
    <location>
        <begin position="485"/>
        <end position="506"/>
    </location>
</feature>
<feature type="transmembrane region" description="Helical" evidence="8">
    <location>
        <begin position="127"/>
        <end position="148"/>
    </location>
</feature>
<accession>A0A517XLQ2</accession>
<dbReference type="PANTHER" id="PTHR43507">
    <property type="entry name" value="NADH-UBIQUINONE OXIDOREDUCTASE CHAIN 4"/>
    <property type="match status" value="1"/>
</dbReference>
<feature type="transmembrane region" description="Helical" evidence="8">
    <location>
        <begin position="34"/>
        <end position="57"/>
    </location>
</feature>
<dbReference type="GO" id="GO:0042773">
    <property type="term" value="P:ATP synthesis coupled electron transport"/>
    <property type="evidence" value="ECO:0007669"/>
    <property type="project" value="InterPro"/>
</dbReference>
<dbReference type="InterPro" id="IPR003918">
    <property type="entry name" value="NADH_UbQ_OxRdtase"/>
</dbReference>
<name>A0A517XLQ2_9BACT</name>
<sequence>MYPAFRIIVLLLVAFPLLSALVVCALPQRAARRVALWLALIHVGLTAAVVAGTLMAVEVRNEAITAGVDYSHQRFHPEFVPGDPGLRGSDEVSSGTTRLTLLSLADIPEELAGPRVQLYLGTDGLNVWLVALCSVMMLPAILVSWSGIREKVGGYYAWLFVLQAGAVGAFLSFDVILFYAFFELTLVPAFFLIGRWGNGSGRRDAARKFFLYTLAGSLLTLVGVIGVVLTNPITHVTPAGNFTTYTFALPELMASVQQNLVQPAQDALDGKPEALAAKQAVQFWLFLALMAGFAVKTPIVPFHTWLPAAYNEAPVGVTVLLSALLAKLGTFGILRFVIPLTPDAAVQYGLPVVGTLAAFGIVYGALCAYGQREIKLLVAYSSVSHLGFLVLGLFALNAEGLSGAVLHMVNHGVSTGALFAALAFLVDRYRTTSMSQFGGLTGRFPKFAFVTFVLALASVGLPGLNNFCSEMLMLSGLFNLKTPGVTGYGFAAVAAAGVFLSAWYTLTMLRRVFFEPLREPPATGVEPAGDLNRREVFALGGLAALCLALGLFPQFLLDPMKADVRVLTTIGEFARGRVAGTKPTFEELPPPPPAPVGAPKEMNKAAGGEKKGGGGKGGGGKKGGGKGGPPMKGEE</sequence>
<organism evidence="10 11">
    <name type="scientific">Urbifossiella limnaea</name>
    <dbReference type="NCBI Taxonomy" id="2528023"/>
    <lineage>
        <taxon>Bacteria</taxon>
        <taxon>Pseudomonadati</taxon>
        <taxon>Planctomycetota</taxon>
        <taxon>Planctomycetia</taxon>
        <taxon>Gemmatales</taxon>
        <taxon>Gemmataceae</taxon>
        <taxon>Urbifossiella</taxon>
    </lineage>
</organism>
<feature type="transmembrane region" description="Helical" evidence="8">
    <location>
        <begin position="408"/>
        <end position="426"/>
    </location>
</feature>
<dbReference type="EC" id="1.6.5.11" evidence="10"/>
<dbReference type="Proteomes" id="UP000319576">
    <property type="component" value="Chromosome"/>
</dbReference>
<evidence type="ECO:0000256" key="4">
    <source>
        <dbReference type="ARBA" id="ARBA00022989"/>
    </source>
</evidence>
<evidence type="ECO:0000256" key="2">
    <source>
        <dbReference type="ARBA" id="ARBA00009025"/>
    </source>
</evidence>